<evidence type="ECO:0000256" key="6">
    <source>
        <dbReference type="SAM" id="MobiDB-lite"/>
    </source>
</evidence>
<feature type="domain" description="HAMP" evidence="8">
    <location>
        <begin position="187"/>
        <end position="233"/>
    </location>
</feature>
<feature type="domain" description="Methyl-accepting transducer" evidence="7">
    <location>
        <begin position="238"/>
        <end position="467"/>
    </location>
</feature>
<dbReference type="PROSITE" id="PS50111">
    <property type="entry name" value="CHEMOTAXIS_TRANSDUC_2"/>
    <property type="match status" value="1"/>
</dbReference>
<dbReference type="InterPro" id="IPR004089">
    <property type="entry name" value="MCPsignal_dom"/>
</dbReference>
<dbReference type="PANTHER" id="PTHR43531:SF11">
    <property type="entry name" value="METHYL-ACCEPTING CHEMOTAXIS PROTEIN 3"/>
    <property type="match status" value="1"/>
</dbReference>
<comment type="subcellular location">
    <subcellularLocation>
        <location evidence="1">Membrane</location>
    </subcellularLocation>
</comment>
<evidence type="ECO:0000259" key="8">
    <source>
        <dbReference type="PROSITE" id="PS50885"/>
    </source>
</evidence>
<dbReference type="GO" id="GO:0020037">
    <property type="term" value="F:heme binding"/>
    <property type="evidence" value="ECO:0007669"/>
    <property type="project" value="InterPro"/>
</dbReference>
<dbReference type="GO" id="GO:0007165">
    <property type="term" value="P:signal transduction"/>
    <property type="evidence" value="ECO:0007669"/>
    <property type="project" value="UniProtKB-KW"/>
</dbReference>
<dbReference type="OrthoDB" id="266313at2"/>
<dbReference type="Proteomes" id="UP000013063">
    <property type="component" value="Unassembled WGS sequence"/>
</dbReference>
<comment type="similarity">
    <text evidence="3">Belongs to the methyl-accepting chemotaxis (MCP) protein family.</text>
</comment>
<evidence type="ECO:0000313" key="9">
    <source>
        <dbReference type="EMBL" id="ENZ81028.1"/>
    </source>
</evidence>
<keyword evidence="2" id="KW-0145">Chemotaxis</keyword>
<comment type="caution">
    <text evidence="9">The sequence shown here is derived from an EMBL/GenBank/DDBJ whole genome shotgun (WGS) entry which is preliminary data.</text>
</comment>
<keyword evidence="10" id="KW-1185">Reference proteome</keyword>
<evidence type="ECO:0000313" key="10">
    <source>
        <dbReference type="Proteomes" id="UP000013063"/>
    </source>
</evidence>
<dbReference type="PATRIC" id="fig|1292034.3.peg.3012"/>
<dbReference type="eggNOG" id="COG0840">
    <property type="taxonomic scope" value="Bacteria"/>
</dbReference>
<dbReference type="Gene3D" id="1.10.490.10">
    <property type="entry name" value="Globins"/>
    <property type="match status" value="1"/>
</dbReference>
<dbReference type="PRINTS" id="PR00260">
    <property type="entry name" value="CHEMTRNSDUCR"/>
</dbReference>
<dbReference type="GO" id="GO:0006935">
    <property type="term" value="P:chemotaxis"/>
    <property type="evidence" value="ECO:0007669"/>
    <property type="project" value="UniProtKB-KW"/>
</dbReference>
<dbReference type="GO" id="GO:0019825">
    <property type="term" value="F:oxygen binding"/>
    <property type="evidence" value="ECO:0007669"/>
    <property type="project" value="InterPro"/>
</dbReference>
<feature type="coiled-coil region" evidence="5">
    <location>
        <begin position="158"/>
        <end position="185"/>
    </location>
</feature>
<dbReference type="SUPFAM" id="SSF46458">
    <property type="entry name" value="Globin-like"/>
    <property type="match status" value="1"/>
</dbReference>
<name>R0E643_CAUVI</name>
<dbReference type="Pfam" id="PF11563">
    <property type="entry name" value="Protoglobin"/>
    <property type="match status" value="1"/>
</dbReference>
<dbReference type="InterPro" id="IPR012292">
    <property type="entry name" value="Globin/Proto"/>
</dbReference>
<dbReference type="SMART" id="SM00283">
    <property type="entry name" value="MA"/>
    <property type="match status" value="1"/>
</dbReference>
<keyword evidence="4" id="KW-0807">Transducer</keyword>
<dbReference type="InterPro" id="IPR039379">
    <property type="entry name" value="Protoglobin_sensor_dom"/>
</dbReference>
<evidence type="ECO:0000256" key="1">
    <source>
        <dbReference type="ARBA" id="ARBA00004370"/>
    </source>
</evidence>
<accession>R0E643</accession>
<dbReference type="AlphaFoldDB" id="R0E643"/>
<dbReference type="FunFam" id="1.10.287.950:FF:000001">
    <property type="entry name" value="Methyl-accepting chemotaxis sensory transducer"/>
    <property type="match status" value="1"/>
</dbReference>
<feature type="region of interest" description="Disordered" evidence="6">
    <location>
        <begin position="485"/>
        <end position="526"/>
    </location>
</feature>
<dbReference type="GO" id="GO:0004888">
    <property type="term" value="F:transmembrane signaling receptor activity"/>
    <property type="evidence" value="ECO:0007669"/>
    <property type="project" value="InterPro"/>
</dbReference>
<dbReference type="GO" id="GO:0016020">
    <property type="term" value="C:membrane"/>
    <property type="evidence" value="ECO:0007669"/>
    <property type="project" value="UniProtKB-SubCell"/>
</dbReference>
<gene>
    <name evidence="9" type="ORF">OR37_03030</name>
</gene>
<dbReference type="InterPro" id="IPR044398">
    <property type="entry name" value="Globin-sensor_dom"/>
</dbReference>
<evidence type="ECO:0000256" key="3">
    <source>
        <dbReference type="ARBA" id="ARBA00029447"/>
    </source>
</evidence>
<dbReference type="InterPro" id="IPR051310">
    <property type="entry name" value="MCP_chemotaxis"/>
</dbReference>
<dbReference type="STRING" id="1292034.OR37_03030"/>
<organism evidence="9 10">
    <name type="scientific">Caulobacter vibrioides OR37</name>
    <dbReference type="NCBI Taxonomy" id="1292034"/>
    <lineage>
        <taxon>Bacteria</taxon>
        <taxon>Pseudomonadati</taxon>
        <taxon>Pseudomonadota</taxon>
        <taxon>Alphaproteobacteria</taxon>
        <taxon>Caulobacterales</taxon>
        <taxon>Caulobacteraceae</taxon>
        <taxon>Caulobacter</taxon>
    </lineage>
</organism>
<dbReference type="CDD" id="cd11386">
    <property type="entry name" value="MCP_signal"/>
    <property type="match status" value="1"/>
</dbReference>
<dbReference type="Pfam" id="PF00015">
    <property type="entry name" value="MCPsignal"/>
    <property type="match status" value="1"/>
</dbReference>
<sequence length="540" mass="57616">MGPDHAIGERVAFMGLDDKARGALRDLQPVIHKTIGKALDAFYARVRVTPETSRFFSDESHMRAASGRQQSHWHVIARADFDQTYVDAVRAIGQTHARIGLEPRWYIGGYALVSEQLIRAVIDEQWPRGFIAKGDAAKAGESLSALIKAVLLDMDFAISIYLETIEQERQRLEAQRRENEADQAQMVSALGEALDRLARGDLAGRLNVEVKPEFQKLKDDFNNAASILEQAMTRVAEATDGIRSGADEISSAADDLSRRTEQQAASLEETAAALDEITSTIRRSADGAKQAQDVVAGAKAEAEKSGVVVDQAVAAMGEIETSSREIGNIIGVIDEIAFQTNLLALNAGVEAARAGEAGRGFAVVAQEVRALAQRSAEAAKEIKTLIGASTRQVGAGVELVGQTGEALRGIVSKVAEIDDLIVQISSSAQQQAQGLNEVNTAVNQMDQVTQQNAAMVEQTTAATHSLKGQTAELIKQVSAFTISATSRAVSPRRDPAPAPAAERPSPSPVERAAPRQRVAASSARGGVAVAAAAPNEWEEF</sequence>
<dbReference type="SUPFAM" id="SSF58104">
    <property type="entry name" value="Methyl-accepting chemotaxis protein (MCP) signaling domain"/>
    <property type="match status" value="1"/>
</dbReference>
<keyword evidence="5" id="KW-0175">Coiled coil</keyword>
<dbReference type="Gene3D" id="1.10.287.950">
    <property type="entry name" value="Methyl-accepting chemotaxis protein"/>
    <property type="match status" value="1"/>
</dbReference>
<evidence type="ECO:0000256" key="2">
    <source>
        <dbReference type="ARBA" id="ARBA00022500"/>
    </source>
</evidence>
<feature type="compositionally biased region" description="Low complexity" evidence="6">
    <location>
        <begin position="517"/>
        <end position="526"/>
    </location>
</feature>
<evidence type="ECO:0000259" key="7">
    <source>
        <dbReference type="PROSITE" id="PS50111"/>
    </source>
</evidence>
<evidence type="ECO:0000256" key="4">
    <source>
        <dbReference type="PROSITE-ProRule" id="PRU00284"/>
    </source>
</evidence>
<reference evidence="9 10" key="1">
    <citation type="journal article" date="2013" name="Genome Announc.">
        <title>Draft Genome Sequence for Caulobacter sp. Strain OR37, a Bacterium Tolerant to Heavy Metals.</title>
        <authorList>
            <person name="Utturkar S.M."/>
            <person name="Bollmann A."/>
            <person name="Brzoska R.M."/>
            <person name="Klingeman D.M."/>
            <person name="Epstein S.E."/>
            <person name="Palumbo A.V."/>
            <person name="Brown S.D."/>
        </authorList>
    </citation>
    <scope>NUCLEOTIDE SEQUENCE [LARGE SCALE GENOMIC DNA]</scope>
    <source>
        <strain evidence="9 10">OR37</strain>
    </source>
</reference>
<protein>
    <submittedName>
        <fullName evidence="9">Methyl-accepting chemotaxis protein</fullName>
    </submittedName>
</protein>
<dbReference type="PANTHER" id="PTHR43531">
    <property type="entry name" value="PROTEIN ICFG"/>
    <property type="match status" value="1"/>
</dbReference>
<dbReference type="CDD" id="cd01068">
    <property type="entry name" value="globin_sensor"/>
    <property type="match status" value="1"/>
</dbReference>
<dbReference type="InterPro" id="IPR003660">
    <property type="entry name" value="HAMP_dom"/>
</dbReference>
<dbReference type="RefSeq" id="WP_004621638.1">
    <property type="nucleotide sequence ID" value="NZ_APMP01000022.1"/>
</dbReference>
<dbReference type="InterPro" id="IPR004090">
    <property type="entry name" value="Chemotax_Me-accpt_rcpt"/>
</dbReference>
<dbReference type="InterPro" id="IPR009050">
    <property type="entry name" value="Globin-like_sf"/>
</dbReference>
<proteinExistence type="inferred from homology"/>
<dbReference type="PROSITE" id="PS50885">
    <property type="entry name" value="HAMP"/>
    <property type="match status" value="1"/>
</dbReference>
<dbReference type="EMBL" id="APMP01000022">
    <property type="protein sequence ID" value="ENZ81028.1"/>
    <property type="molecule type" value="Genomic_DNA"/>
</dbReference>
<evidence type="ECO:0000256" key="5">
    <source>
        <dbReference type="SAM" id="Coils"/>
    </source>
</evidence>